<feature type="domain" description="ABC transporter" evidence="1">
    <location>
        <begin position="23"/>
        <end position="123"/>
    </location>
</feature>
<dbReference type="PANTHER" id="PTHR24221:SF203">
    <property type="entry name" value="ATP-BINDING_PERMEASE FUSION ABC TRANSPORTER-RELATED"/>
    <property type="match status" value="1"/>
</dbReference>
<feature type="non-terminal residue" evidence="2">
    <location>
        <position position="1"/>
    </location>
</feature>
<dbReference type="InterPro" id="IPR039421">
    <property type="entry name" value="Type_1_exporter"/>
</dbReference>
<accession>A0A850UGI8</accession>
<dbReference type="GO" id="GO:0034040">
    <property type="term" value="F:ATPase-coupled lipid transmembrane transporter activity"/>
    <property type="evidence" value="ECO:0007669"/>
    <property type="project" value="TreeGrafter"/>
</dbReference>
<dbReference type="GO" id="GO:0016887">
    <property type="term" value="F:ATP hydrolysis activity"/>
    <property type="evidence" value="ECO:0007669"/>
    <property type="project" value="InterPro"/>
</dbReference>
<dbReference type="OrthoDB" id="6500128at2759"/>
<dbReference type="EMBL" id="WEIW01000060">
    <property type="protein sequence ID" value="NWH29671.1"/>
    <property type="molecule type" value="Genomic_DNA"/>
</dbReference>
<feature type="non-terminal residue" evidence="2">
    <location>
        <position position="149"/>
    </location>
</feature>
<protein>
    <submittedName>
        <fullName evidence="2">ATM1 protein</fullName>
    </submittedName>
</protein>
<reference evidence="2" key="1">
    <citation type="submission" date="2019-10" db="EMBL/GenBank/DDBJ databases">
        <title>Bird 10,000 Genomes (B10K) Project - Family phase.</title>
        <authorList>
            <person name="Zhang G."/>
        </authorList>
    </citation>
    <scope>NUCLEOTIDE SEQUENCE</scope>
    <source>
        <strain evidence="2">B10K-IZ-033-78</strain>
        <tissue evidence="2">Muscle</tissue>
    </source>
</reference>
<dbReference type="AlphaFoldDB" id="A0A850UGI8"/>
<proteinExistence type="predicted"/>
<evidence type="ECO:0000313" key="3">
    <source>
        <dbReference type="Proteomes" id="UP000640999"/>
    </source>
</evidence>
<evidence type="ECO:0000313" key="2">
    <source>
        <dbReference type="EMBL" id="NWH29671.1"/>
    </source>
</evidence>
<evidence type="ECO:0000259" key="1">
    <source>
        <dbReference type="Pfam" id="PF00005"/>
    </source>
</evidence>
<dbReference type="InterPro" id="IPR003439">
    <property type="entry name" value="ABC_transporter-like_ATP-bd"/>
</dbReference>
<dbReference type="PANTHER" id="PTHR24221">
    <property type="entry name" value="ATP-BINDING CASSETTE SUB-FAMILY B"/>
    <property type="match status" value="1"/>
</dbReference>
<dbReference type="SUPFAM" id="SSF52540">
    <property type="entry name" value="P-loop containing nucleoside triphosphate hydrolases"/>
    <property type="match status" value="1"/>
</dbReference>
<sequence>VAQGGVRFEHVEFHYGKANRVISDLNLEIRPGEKIGLIGPSGAGKSTLVNLLLRLYDLQGGKILIDGQDIAGVTQESLRERIGMITQDTSLLHRSIRDNLLYGRPDATDEQLWEAVRKARADEFIPLLSDAQGRTGFDAHVGERGVKLS</sequence>
<dbReference type="Gene3D" id="3.40.50.300">
    <property type="entry name" value="P-loop containing nucleotide triphosphate hydrolases"/>
    <property type="match status" value="1"/>
</dbReference>
<keyword evidence="3" id="KW-1185">Reference proteome</keyword>
<gene>
    <name evidence="2" type="primary">Atm1_0</name>
    <name evidence="2" type="ORF">CHLHAR_R14963</name>
</gene>
<dbReference type="GO" id="GO:0005524">
    <property type="term" value="F:ATP binding"/>
    <property type="evidence" value="ECO:0007669"/>
    <property type="project" value="InterPro"/>
</dbReference>
<dbReference type="Proteomes" id="UP000640999">
    <property type="component" value="Unassembled WGS sequence"/>
</dbReference>
<name>A0A850UGI8_9CORV</name>
<dbReference type="InterPro" id="IPR027417">
    <property type="entry name" value="P-loop_NTPase"/>
</dbReference>
<dbReference type="Pfam" id="PF00005">
    <property type="entry name" value="ABC_tran"/>
    <property type="match status" value="1"/>
</dbReference>
<comment type="caution">
    <text evidence="2">The sequence shown here is derived from an EMBL/GenBank/DDBJ whole genome shotgun (WGS) entry which is preliminary data.</text>
</comment>
<organism evidence="2 3">
    <name type="scientific">Chloropsis hardwickii</name>
    <dbReference type="NCBI Taxonomy" id="667144"/>
    <lineage>
        <taxon>Eukaryota</taxon>
        <taxon>Metazoa</taxon>
        <taxon>Chordata</taxon>
        <taxon>Craniata</taxon>
        <taxon>Vertebrata</taxon>
        <taxon>Euteleostomi</taxon>
        <taxon>Archelosauria</taxon>
        <taxon>Archosauria</taxon>
        <taxon>Dinosauria</taxon>
        <taxon>Saurischia</taxon>
        <taxon>Theropoda</taxon>
        <taxon>Coelurosauria</taxon>
        <taxon>Aves</taxon>
        <taxon>Neognathae</taxon>
        <taxon>Neoaves</taxon>
        <taxon>Telluraves</taxon>
        <taxon>Australaves</taxon>
        <taxon>Passeriformes</taxon>
        <taxon>Corvoidea</taxon>
        <taxon>Irenidae</taxon>
        <taxon>Chloropsis</taxon>
    </lineage>
</organism>